<evidence type="ECO:0000313" key="6">
    <source>
        <dbReference type="EMBL" id="MFC5542344.1"/>
    </source>
</evidence>
<sequence>MPGFYISTYRTHNEIDNYYNEKCIKNEIKNNKYVIKRNTLNRFLDDKVFSENEKYIIIVEGVILNKKDLIQKYNKKTFFDTIVHMFEEVGESFFKEFRGSFSGALYSKKDDYWIIYTNHVGDTPVFYYYNDNNFIVGSEINYIVETLKKENINFNINEQSIYSILTYSFMIDDQTLIKEIKKIDLGSYIKITKNQLKEFKYFELTDDRYDVKDMSIDELVEQIDIKFKNAINLEYSKDIEYGYQHFNELSGGLDSRMTLWVAHELGYKNNLVVTYSKSGYYDQKIAEEITSYLQYNWIFKSLDDPNIIFDLDENVKMNFGLNCYFNVTKSNATYKLINFDNIGICHTGQIGDVVLGTYLNSVENNKLSTFKYAESYKLIDRLDKNILEKYKNEELFAMNVRALRGVLNSHIIRKNYFETTSPFLDIDFLEFCMSIPLEYRINHKLYKQWMKKKYPKACDFIWEKTKSKVNASDFRVFINKAIILGPKKIARIMGVKTKVKPNSMNPYDYWYQNNTHIKQFMDTYYKNEINNYKISKRLREDMIYLYNEGNAFEKSQVLTVLSTLKLYF</sequence>
<feature type="domain" description="Glutamine amidotransferase type-2" evidence="5">
    <location>
        <begin position="50"/>
        <end position="144"/>
    </location>
</feature>
<name>A0ABW0RC59_9BACL</name>
<dbReference type="Gene3D" id="3.60.20.10">
    <property type="entry name" value="Glutamine Phosphoribosylpyrophosphate, subunit 1, domain 1"/>
    <property type="match status" value="1"/>
</dbReference>
<keyword evidence="3" id="KW-0028">Amino-acid biosynthesis</keyword>
<dbReference type="SUPFAM" id="SSF56235">
    <property type="entry name" value="N-terminal nucleophile aminohydrolases (Ntn hydrolases)"/>
    <property type="match status" value="1"/>
</dbReference>
<comment type="pathway">
    <text evidence="1">Amino-acid biosynthesis; L-asparagine biosynthesis; L-asparagine from L-aspartate (L-Gln route): step 1/1.</text>
</comment>
<evidence type="ECO:0000259" key="5">
    <source>
        <dbReference type="Pfam" id="PF13537"/>
    </source>
</evidence>
<dbReference type="EC" id="6.3.5.4" evidence="2"/>
<dbReference type="PANTHER" id="PTHR43284:SF1">
    <property type="entry name" value="ASPARAGINE SYNTHETASE"/>
    <property type="match status" value="1"/>
</dbReference>
<keyword evidence="7" id="KW-1185">Reference proteome</keyword>
<protein>
    <recommendedName>
        <fullName evidence="2">asparagine synthase (glutamine-hydrolyzing)</fullName>
        <ecNumber evidence="2">6.3.5.4</ecNumber>
    </recommendedName>
</protein>
<organism evidence="6 7">
    <name type="scientific">Ureibacillus suwonensis</name>
    <dbReference type="NCBI Taxonomy" id="313007"/>
    <lineage>
        <taxon>Bacteria</taxon>
        <taxon>Bacillati</taxon>
        <taxon>Bacillota</taxon>
        <taxon>Bacilli</taxon>
        <taxon>Bacillales</taxon>
        <taxon>Caryophanaceae</taxon>
        <taxon>Ureibacillus</taxon>
    </lineage>
</organism>
<dbReference type="InterPro" id="IPR029055">
    <property type="entry name" value="Ntn_hydrolases_N"/>
</dbReference>
<dbReference type="InterPro" id="IPR017932">
    <property type="entry name" value="GATase_2_dom"/>
</dbReference>
<proteinExistence type="predicted"/>
<evidence type="ECO:0000256" key="2">
    <source>
        <dbReference type="ARBA" id="ARBA00012737"/>
    </source>
</evidence>
<evidence type="ECO:0000256" key="4">
    <source>
        <dbReference type="ARBA" id="ARBA00048741"/>
    </source>
</evidence>
<dbReference type="Pfam" id="PF13537">
    <property type="entry name" value="GATase_7"/>
    <property type="match status" value="1"/>
</dbReference>
<reference evidence="7" key="1">
    <citation type="journal article" date="2019" name="Int. J. Syst. Evol. Microbiol.">
        <title>The Global Catalogue of Microorganisms (GCM) 10K type strain sequencing project: providing services to taxonomists for standard genome sequencing and annotation.</title>
        <authorList>
            <consortium name="The Broad Institute Genomics Platform"/>
            <consortium name="The Broad Institute Genome Sequencing Center for Infectious Disease"/>
            <person name="Wu L."/>
            <person name="Ma J."/>
        </authorList>
    </citation>
    <scope>NUCLEOTIDE SEQUENCE [LARGE SCALE GENOMIC DNA]</scope>
    <source>
        <strain evidence="7">CCUG 56331</strain>
    </source>
</reference>
<dbReference type="EMBL" id="JBHSNQ010000147">
    <property type="protein sequence ID" value="MFC5542344.1"/>
    <property type="molecule type" value="Genomic_DNA"/>
</dbReference>
<evidence type="ECO:0000256" key="1">
    <source>
        <dbReference type="ARBA" id="ARBA00005187"/>
    </source>
</evidence>
<dbReference type="SUPFAM" id="SSF52402">
    <property type="entry name" value="Adenine nucleotide alpha hydrolases-like"/>
    <property type="match status" value="1"/>
</dbReference>
<evidence type="ECO:0000256" key="3">
    <source>
        <dbReference type="ARBA" id="ARBA00022888"/>
    </source>
</evidence>
<dbReference type="InterPro" id="IPR014729">
    <property type="entry name" value="Rossmann-like_a/b/a_fold"/>
</dbReference>
<dbReference type="Proteomes" id="UP001595978">
    <property type="component" value="Unassembled WGS sequence"/>
</dbReference>
<comment type="catalytic activity">
    <reaction evidence="4">
        <text>L-aspartate + L-glutamine + ATP + H2O = L-asparagine + L-glutamate + AMP + diphosphate + H(+)</text>
        <dbReference type="Rhea" id="RHEA:12228"/>
        <dbReference type="ChEBI" id="CHEBI:15377"/>
        <dbReference type="ChEBI" id="CHEBI:15378"/>
        <dbReference type="ChEBI" id="CHEBI:29985"/>
        <dbReference type="ChEBI" id="CHEBI:29991"/>
        <dbReference type="ChEBI" id="CHEBI:30616"/>
        <dbReference type="ChEBI" id="CHEBI:33019"/>
        <dbReference type="ChEBI" id="CHEBI:58048"/>
        <dbReference type="ChEBI" id="CHEBI:58359"/>
        <dbReference type="ChEBI" id="CHEBI:456215"/>
        <dbReference type="EC" id="6.3.5.4"/>
    </reaction>
</comment>
<keyword evidence="3" id="KW-0061">Asparagine biosynthesis</keyword>
<comment type="caution">
    <text evidence="6">The sequence shown here is derived from an EMBL/GenBank/DDBJ whole genome shotgun (WGS) entry which is preliminary data.</text>
</comment>
<dbReference type="RefSeq" id="WP_390309753.1">
    <property type="nucleotide sequence ID" value="NZ_JBHSNQ010000147.1"/>
</dbReference>
<accession>A0ABW0RC59</accession>
<dbReference type="InterPro" id="IPR051786">
    <property type="entry name" value="ASN_synthetase/amidase"/>
</dbReference>
<evidence type="ECO:0000313" key="7">
    <source>
        <dbReference type="Proteomes" id="UP001595978"/>
    </source>
</evidence>
<dbReference type="Gene3D" id="3.40.50.620">
    <property type="entry name" value="HUPs"/>
    <property type="match status" value="1"/>
</dbReference>
<dbReference type="PANTHER" id="PTHR43284">
    <property type="entry name" value="ASPARAGINE SYNTHETASE (GLUTAMINE-HYDROLYZING)"/>
    <property type="match status" value="1"/>
</dbReference>
<gene>
    <name evidence="6" type="ORF">ACFPOH_11500</name>
</gene>